<proteinExistence type="predicted"/>
<sequence>MEGGNLDSASSGVGRRASFGGQGMHFDPNSTSMFEALTLFMQQQEQQVKDRKESMANKPLQAVVDKIDQFEGKDITKYLRYYVKEMELKRISESEMVQLFELASAREIRNQVKFLIQHFGGSWEKFSQALKDKFFLEDSDRVTKRSFFEWIEKPKKDLLGIELLRKFEKQYSSLSKKERQLLDPKDVVRTMTKREKRKDMGGDQRPLQPSKIKMSSIHPTSLIQPSMATSKKEETGIDEMIRWMRDL</sequence>
<organism>
    <name type="scientific">Physcomitrium patens</name>
    <name type="common">Spreading-leaved earth moss</name>
    <name type="synonym">Physcomitrella patens</name>
    <dbReference type="NCBI Taxonomy" id="3218"/>
    <lineage>
        <taxon>Eukaryota</taxon>
        <taxon>Viridiplantae</taxon>
        <taxon>Streptophyta</taxon>
        <taxon>Embryophyta</taxon>
        <taxon>Bryophyta</taxon>
        <taxon>Bryophytina</taxon>
        <taxon>Bryopsida</taxon>
        <taxon>Funariidae</taxon>
        <taxon>Funariales</taxon>
        <taxon>Funariaceae</taxon>
        <taxon>Physcomitrium</taxon>
    </lineage>
</organism>
<reference evidence="2" key="1">
    <citation type="journal article" date="2008" name="Science">
        <title>The Physcomitrella genome reveals evolutionary insights into the conquest of land by plants.</title>
        <authorList>
            <person name="Rensing S."/>
            <person name="Lang D."/>
            <person name="Zimmer A."/>
            <person name="Terry A."/>
            <person name="Salamov A."/>
            <person name="Shapiro H."/>
            <person name="Nishiyama T."/>
            <person name="Perroud P.-F."/>
            <person name="Lindquist E."/>
            <person name="Kamisugi Y."/>
            <person name="Tanahashi T."/>
            <person name="Sakakibara K."/>
            <person name="Fujita T."/>
            <person name="Oishi K."/>
            <person name="Shin-I T."/>
            <person name="Kuroki Y."/>
            <person name="Toyoda A."/>
            <person name="Suzuki Y."/>
            <person name="Hashimoto A."/>
            <person name="Yamaguchi K."/>
            <person name="Sugano A."/>
            <person name="Kohara Y."/>
            <person name="Fujiyama A."/>
            <person name="Anterola A."/>
            <person name="Aoki S."/>
            <person name="Ashton N."/>
            <person name="Barbazuk W.B."/>
            <person name="Barker E."/>
            <person name="Bennetzen J."/>
            <person name="Bezanilla M."/>
            <person name="Blankenship R."/>
            <person name="Cho S.H."/>
            <person name="Dutcher S."/>
            <person name="Estelle M."/>
            <person name="Fawcett J.A."/>
            <person name="Gundlach H."/>
            <person name="Hanada K."/>
            <person name="Heyl A."/>
            <person name="Hicks K.A."/>
            <person name="Hugh J."/>
            <person name="Lohr M."/>
            <person name="Mayer K."/>
            <person name="Melkozernov A."/>
            <person name="Murata T."/>
            <person name="Nelson D."/>
            <person name="Pils B."/>
            <person name="Prigge M."/>
            <person name="Reiss B."/>
            <person name="Renner T."/>
            <person name="Rombauts S."/>
            <person name="Rushton P."/>
            <person name="Sanderfoot A."/>
            <person name="Schween G."/>
            <person name="Shiu S.-H."/>
            <person name="Stueber K."/>
            <person name="Theodoulou F.L."/>
            <person name="Tu H."/>
            <person name="Van de Peer Y."/>
            <person name="Verrier P.J."/>
            <person name="Waters E."/>
            <person name="Wood A."/>
            <person name="Yang L."/>
            <person name="Cove D."/>
            <person name="Cuming A."/>
            <person name="Hasebe M."/>
            <person name="Lucas S."/>
            <person name="Mishler D.B."/>
            <person name="Reski R."/>
            <person name="Grigoriev I."/>
            <person name="Quatrano R.S."/>
            <person name="Boore J.L."/>
        </authorList>
    </citation>
    <scope>NUCLEOTIDE SEQUENCE [LARGE SCALE GENOMIC DNA]</scope>
</reference>
<name>A9U6H2_PHYPA</name>
<dbReference type="EMBL" id="DS546001">
    <property type="protein sequence ID" value="EDQ48731.1"/>
    <property type="molecule type" value="Genomic_DNA"/>
</dbReference>
<accession>A9U6H2</accession>
<evidence type="ECO:0000256" key="1">
    <source>
        <dbReference type="SAM" id="MobiDB-lite"/>
    </source>
</evidence>
<feature type="region of interest" description="Disordered" evidence="1">
    <location>
        <begin position="191"/>
        <end position="212"/>
    </location>
</feature>
<dbReference type="AlphaFoldDB" id="A9U6H2"/>
<evidence type="ECO:0000313" key="2">
    <source>
        <dbReference type="EMBL" id="EDQ48731.1"/>
    </source>
</evidence>
<protein>
    <submittedName>
        <fullName evidence="2">Predicted protein</fullName>
    </submittedName>
</protein>
<gene>
    <name evidence="2" type="ORF">PHYPADRAFT_103241</name>
</gene>